<organism evidence="8 9">
    <name type="scientific">Vibrio atlanticus</name>
    <dbReference type="NCBI Taxonomy" id="693153"/>
    <lineage>
        <taxon>Bacteria</taxon>
        <taxon>Pseudomonadati</taxon>
        <taxon>Pseudomonadota</taxon>
        <taxon>Gammaproteobacteria</taxon>
        <taxon>Vibrionales</taxon>
        <taxon>Vibrionaceae</taxon>
        <taxon>Vibrio</taxon>
    </lineage>
</organism>
<dbReference type="GeneID" id="94232724"/>
<dbReference type="Proteomes" id="UP000092876">
    <property type="component" value="Unassembled WGS sequence"/>
</dbReference>
<keyword evidence="4" id="KW-0540">Nuclease</keyword>
<dbReference type="InterPro" id="IPR008766">
    <property type="entry name" value="Replication_gene_A-like"/>
</dbReference>
<reference evidence="9" key="1">
    <citation type="submission" date="2016-06" db="EMBL/GenBank/DDBJ databases">
        <authorList>
            <person name="Rodrigo-Torres Lidia"/>
            <person name="Arahal R.David."/>
        </authorList>
    </citation>
    <scope>NUCLEOTIDE SEQUENCE [LARGE SCALE GENOMIC DNA]</scope>
    <source>
        <strain evidence="9">CECT 7223</strain>
    </source>
</reference>
<dbReference type="GO" id="GO:0004519">
    <property type="term" value="F:endonuclease activity"/>
    <property type="evidence" value="ECO:0007669"/>
    <property type="project" value="UniProtKB-KW"/>
</dbReference>
<evidence type="ECO:0000256" key="6">
    <source>
        <dbReference type="ARBA" id="ARBA00022801"/>
    </source>
</evidence>
<proteinExistence type="inferred from homology"/>
<dbReference type="RefSeq" id="WP_065679453.1">
    <property type="nucleotide sequence ID" value="NZ_AP025460.1"/>
</dbReference>
<evidence type="ECO:0000313" key="9">
    <source>
        <dbReference type="Proteomes" id="UP000092876"/>
    </source>
</evidence>
<evidence type="ECO:0000256" key="4">
    <source>
        <dbReference type="ARBA" id="ARBA00022722"/>
    </source>
</evidence>
<evidence type="ECO:0000256" key="5">
    <source>
        <dbReference type="ARBA" id="ARBA00022759"/>
    </source>
</evidence>
<dbReference type="EMBL" id="FLQP01000036">
    <property type="protein sequence ID" value="SBS65273.1"/>
    <property type="molecule type" value="Genomic_DNA"/>
</dbReference>
<sequence>MNVLDLSCVDPDDRVFVTKRLALFPFEIQRILLNEYCRQPTKFERNTYLRVTSDTLSNHLSVPLEKVGLNLSEEELRVKAKRLAASTLALRRQHLNESVSLVYIRQLVKQQGLPVKADLYSHSGELARYSDPKWWLRKLRKALRRNIETVLHHLNQINKKTSLYCSYPTLIARRNQRAYQNAYLENTVAVNELGQRFSLLELAQKGVSDPKIRKAELMVRARGFEDLAQELNHVATFLTLTCPSKYHRSYSASGHANPKWGGFTPLDGHSYLNKVWQLIRSKLNRLGIRFYGFRVAEPQHDGTPHWHLLLFVEPESYRQMIEVMQDYALREDSKEKGATEHRFTEIKIDPSKGSATGYIAKYISKNIDGTDLDKGVYEEDPQDAAARVDAWAACWGIRQFQQLGGCSVTVWRELRRLKERQGLPLLAQGILKAADKGDWKRFTEMMGGVFSLRKNQVCKPYYALSFDLTTGVIKSSLYDENEMVRVLKGVMIAGREIITRTFQWRLESTPRYAF</sequence>
<comment type="function">
    <text evidence="1">Possible endonuclease which induces a single-strand cut and initiates DNA replication.</text>
</comment>
<dbReference type="GO" id="GO:0016787">
    <property type="term" value="F:hydrolase activity"/>
    <property type="evidence" value="ECO:0007669"/>
    <property type="project" value="UniProtKB-KW"/>
</dbReference>
<evidence type="ECO:0000256" key="3">
    <source>
        <dbReference type="ARBA" id="ARBA00022705"/>
    </source>
</evidence>
<accession>A0A1C3IV29</accession>
<feature type="domain" description="Replication gene A protein-like" evidence="7">
    <location>
        <begin position="123"/>
        <end position="369"/>
    </location>
</feature>
<protein>
    <submittedName>
        <fullName evidence="8">Bacteriophage replication gene A protein (GPA)</fullName>
    </submittedName>
</protein>
<dbReference type="AlphaFoldDB" id="A0A1C3IV29"/>
<dbReference type="GO" id="GO:0006260">
    <property type="term" value="P:DNA replication"/>
    <property type="evidence" value="ECO:0007669"/>
    <property type="project" value="UniProtKB-KW"/>
</dbReference>
<name>A0A1C3IV29_9VIBR</name>
<keyword evidence="6" id="KW-0378">Hydrolase</keyword>
<comment type="similarity">
    <text evidence="2">Belongs to the phage GPA family.</text>
</comment>
<evidence type="ECO:0000256" key="1">
    <source>
        <dbReference type="ARBA" id="ARBA00003293"/>
    </source>
</evidence>
<dbReference type="Pfam" id="PF05840">
    <property type="entry name" value="Phage_GPA"/>
    <property type="match status" value="1"/>
</dbReference>
<keyword evidence="5" id="KW-0255">Endonuclease</keyword>
<evidence type="ECO:0000259" key="7">
    <source>
        <dbReference type="Pfam" id="PF05840"/>
    </source>
</evidence>
<evidence type="ECO:0000313" key="8">
    <source>
        <dbReference type="EMBL" id="SBS65273.1"/>
    </source>
</evidence>
<evidence type="ECO:0000256" key="2">
    <source>
        <dbReference type="ARBA" id="ARBA00009260"/>
    </source>
</evidence>
<gene>
    <name evidence="8" type="ORF">VAT7223_02604</name>
</gene>
<keyword evidence="3" id="KW-0235">DNA replication</keyword>